<dbReference type="PANTHER" id="PTHR11079">
    <property type="entry name" value="CYTOSINE DEAMINASE FAMILY MEMBER"/>
    <property type="match status" value="1"/>
</dbReference>
<evidence type="ECO:0000256" key="1">
    <source>
        <dbReference type="ARBA" id="ARBA00022694"/>
    </source>
</evidence>
<feature type="domain" description="CMP/dCMP-type deaminase" evidence="4">
    <location>
        <begin position="146"/>
        <end position="325"/>
    </location>
</feature>
<dbReference type="VEuPathDB" id="FungiDB:PYU1_G013987"/>
<dbReference type="AlphaFoldDB" id="K3X9W7"/>
<dbReference type="PANTHER" id="PTHR11079:SF156">
    <property type="entry name" value="INACTIVE TRNA-SPECIFIC ADENOSINE DEAMINASE-LIKE PROTEIN 3-RELATED"/>
    <property type="match status" value="1"/>
</dbReference>
<dbReference type="EMBL" id="GL376616">
    <property type="status" value="NOT_ANNOTATED_CDS"/>
    <property type="molecule type" value="Genomic_DNA"/>
</dbReference>
<dbReference type="Proteomes" id="UP000019132">
    <property type="component" value="Unassembled WGS sequence"/>
</dbReference>
<keyword evidence="6" id="KW-1185">Reference proteome</keyword>
<dbReference type="HOGENOM" id="CLU_013817_2_1_1"/>
<dbReference type="Pfam" id="PF00383">
    <property type="entry name" value="dCMP_cyt_deam_1"/>
    <property type="match status" value="1"/>
</dbReference>
<evidence type="ECO:0000313" key="5">
    <source>
        <dbReference type="EnsemblProtists" id="PYU1_T014016"/>
    </source>
</evidence>
<evidence type="ECO:0000256" key="3">
    <source>
        <dbReference type="SAM" id="MobiDB-lite"/>
    </source>
</evidence>
<comment type="similarity">
    <text evidence="2">Belongs to the cytidine and deoxycytidylate deaminase family. ADAT3 subfamily.</text>
</comment>
<sequence length="330" mass="36547">MESLEEIVAPDALPQDADAQQRFHALAFPTQHGSAVMKHLAAHFQSLADMGYAHLKRMKKHPELKSALLALITPVDDNEPPNELLVAKCSEMEEQFQAKLTSVSVLKHAPQTREAFEQHTKAWPLIFHASVLPVAQVEPISESEAQQMAQHVRTAVSLAAQFDAAVADKKLPFCCAHGCVVVGPLASSTPEGHVVADSFARRDHASYAFRSLYHPVMVAIDSVAERDRQRAAASTPTKKHKRAHDVNDAQEADSNNKEDVEDESYLCTGYDVYMDREPCVMCAMALVHSRARRIVFASLNATDGALASVHRLHTIKSLNHHYRVFHLRIS</sequence>
<dbReference type="EnsemblProtists" id="PYU1_T014016">
    <property type="protein sequence ID" value="PYU1_T014016"/>
    <property type="gene ID" value="PYU1_G013987"/>
</dbReference>
<evidence type="ECO:0000259" key="4">
    <source>
        <dbReference type="PROSITE" id="PS51747"/>
    </source>
</evidence>
<dbReference type="OMA" id="GLESHYQ"/>
<reference evidence="6" key="1">
    <citation type="journal article" date="2010" name="Genome Biol.">
        <title>Genome sequence of the necrotrophic plant pathogen Pythium ultimum reveals original pathogenicity mechanisms and effector repertoire.</title>
        <authorList>
            <person name="Levesque C.A."/>
            <person name="Brouwer H."/>
            <person name="Cano L."/>
            <person name="Hamilton J.P."/>
            <person name="Holt C."/>
            <person name="Huitema E."/>
            <person name="Raffaele S."/>
            <person name="Robideau G.P."/>
            <person name="Thines M."/>
            <person name="Win J."/>
            <person name="Zerillo M.M."/>
            <person name="Beakes G.W."/>
            <person name="Boore J.L."/>
            <person name="Busam D."/>
            <person name="Dumas B."/>
            <person name="Ferriera S."/>
            <person name="Fuerstenberg S.I."/>
            <person name="Gachon C.M."/>
            <person name="Gaulin E."/>
            <person name="Govers F."/>
            <person name="Grenville-Briggs L."/>
            <person name="Horner N."/>
            <person name="Hostetler J."/>
            <person name="Jiang R.H."/>
            <person name="Johnson J."/>
            <person name="Krajaejun T."/>
            <person name="Lin H."/>
            <person name="Meijer H.J."/>
            <person name="Moore B."/>
            <person name="Morris P."/>
            <person name="Phuntmart V."/>
            <person name="Puiu D."/>
            <person name="Shetty J."/>
            <person name="Stajich J.E."/>
            <person name="Tripathy S."/>
            <person name="Wawra S."/>
            <person name="van West P."/>
            <person name="Whitty B.R."/>
            <person name="Coutinho P.M."/>
            <person name="Henrissat B."/>
            <person name="Martin F."/>
            <person name="Thomas P.D."/>
            <person name="Tyler B.M."/>
            <person name="De Vries R.P."/>
            <person name="Kamoun S."/>
            <person name="Yandell M."/>
            <person name="Tisserat N."/>
            <person name="Buell C.R."/>
        </authorList>
    </citation>
    <scope>NUCLEOTIDE SEQUENCE</scope>
    <source>
        <strain evidence="6">DAOM:BR144</strain>
    </source>
</reference>
<dbReference type="eggNOG" id="KOG2771">
    <property type="taxonomic scope" value="Eukaryota"/>
</dbReference>
<dbReference type="PROSITE" id="PS51747">
    <property type="entry name" value="CYT_DCMP_DEAMINASES_2"/>
    <property type="match status" value="1"/>
</dbReference>
<reference evidence="5" key="3">
    <citation type="submission" date="2015-02" db="UniProtKB">
        <authorList>
            <consortium name="EnsemblProtists"/>
        </authorList>
    </citation>
    <scope>IDENTIFICATION</scope>
    <source>
        <strain evidence="5">DAOM BR144</strain>
    </source>
</reference>
<reference evidence="6" key="2">
    <citation type="submission" date="2010-04" db="EMBL/GenBank/DDBJ databases">
        <authorList>
            <person name="Buell R."/>
            <person name="Hamilton J."/>
            <person name="Hostetler J."/>
        </authorList>
    </citation>
    <scope>NUCLEOTIDE SEQUENCE [LARGE SCALE GENOMIC DNA]</scope>
    <source>
        <strain evidence="6">DAOM:BR144</strain>
    </source>
</reference>
<dbReference type="STRING" id="431595.K3X9W7"/>
<dbReference type="GO" id="GO:0052717">
    <property type="term" value="F:tRNA-specific adenosine-34 deaminase activity"/>
    <property type="evidence" value="ECO:0007669"/>
    <property type="project" value="UniProtKB-EC"/>
</dbReference>
<dbReference type="GO" id="GO:0005737">
    <property type="term" value="C:cytoplasm"/>
    <property type="evidence" value="ECO:0007669"/>
    <property type="project" value="TreeGrafter"/>
</dbReference>
<dbReference type="GO" id="GO:0005634">
    <property type="term" value="C:nucleus"/>
    <property type="evidence" value="ECO:0007669"/>
    <property type="project" value="TreeGrafter"/>
</dbReference>
<protein>
    <recommendedName>
        <fullName evidence="4">CMP/dCMP-type deaminase domain-containing protein</fullName>
    </recommendedName>
</protein>
<dbReference type="GO" id="GO:0002100">
    <property type="term" value="P:tRNA wobble adenosine to inosine editing"/>
    <property type="evidence" value="ECO:0007669"/>
    <property type="project" value="InterPro"/>
</dbReference>
<dbReference type="Gene3D" id="3.40.140.10">
    <property type="entry name" value="Cytidine Deaminase, domain 2"/>
    <property type="match status" value="1"/>
</dbReference>
<dbReference type="SUPFAM" id="SSF53927">
    <property type="entry name" value="Cytidine deaminase-like"/>
    <property type="match status" value="1"/>
</dbReference>
<evidence type="ECO:0000256" key="2">
    <source>
        <dbReference type="ARBA" id="ARBA00038160"/>
    </source>
</evidence>
<keyword evidence="1" id="KW-0819">tRNA processing</keyword>
<name>K3X9W7_GLOUD</name>
<dbReference type="FunCoup" id="K3X9W7">
    <property type="interactions" value="76"/>
</dbReference>
<proteinExistence type="inferred from homology"/>
<evidence type="ECO:0000313" key="6">
    <source>
        <dbReference type="Proteomes" id="UP000019132"/>
    </source>
</evidence>
<dbReference type="GO" id="GO:0046872">
    <property type="term" value="F:metal ion binding"/>
    <property type="evidence" value="ECO:0007669"/>
    <property type="project" value="UniProtKB-KW"/>
</dbReference>
<dbReference type="InterPro" id="IPR002125">
    <property type="entry name" value="CMP_dCMP_dom"/>
</dbReference>
<organism evidence="5 6">
    <name type="scientific">Globisporangium ultimum (strain ATCC 200006 / CBS 805.95 / DAOM BR144)</name>
    <name type="common">Pythium ultimum</name>
    <dbReference type="NCBI Taxonomy" id="431595"/>
    <lineage>
        <taxon>Eukaryota</taxon>
        <taxon>Sar</taxon>
        <taxon>Stramenopiles</taxon>
        <taxon>Oomycota</taxon>
        <taxon>Peronosporomycetes</taxon>
        <taxon>Pythiales</taxon>
        <taxon>Pythiaceae</taxon>
        <taxon>Globisporangium</taxon>
    </lineage>
</organism>
<dbReference type="InterPro" id="IPR016193">
    <property type="entry name" value="Cytidine_deaminase-like"/>
</dbReference>
<feature type="region of interest" description="Disordered" evidence="3">
    <location>
        <begin position="228"/>
        <end position="258"/>
    </location>
</feature>
<dbReference type="InParanoid" id="K3X9W7"/>
<accession>K3X9W7</accession>